<sequence>MSIANQLIRSNHPLPYAPAVGFRTASVFCENPAKIELKECYVCGQMISAQRAVTALGRDVCPQHLTCYRCNTRLDFDVWAIGSAIYCERCFEVVKKSFRCTGCQGLIADTALKELDGYWHKSCFVCQKCRRPFPSNRYCVVEKKPYCMQDAQQIIKEALSK</sequence>
<organism evidence="6 7">
    <name type="scientific">Soboliphyme baturini</name>
    <dbReference type="NCBI Taxonomy" id="241478"/>
    <lineage>
        <taxon>Eukaryota</taxon>
        <taxon>Metazoa</taxon>
        <taxon>Ecdysozoa</taxon>
        <taxon>Nematoda</taxon>
        <taxon>Enoplea</taxon>
        <taxon>Dorylaimia</taxon>
        <taxon>Dioctophymatida</taxon>
        <taxon>Dioctophymatoidea</taxon>
        <taxon>Soboliphymatidae</taxon>
        <taxon>Soboliphyme</taxon>
    </lineage>
</organism>
<evidence type="ECO:0000313" key="6">
    <source>
        <dbReference type="EMBL" id="VDP22025.1"/>
    </source>
</evidence>
<dbReference type="GO" id="GO:0051371">
    <property type="term" value="F:muscle alpha-actinin binding"/>
    <property type="evidence" value="ECO:0007669"/>
    <property type="project" value="TreeGrafter"/>
</dbReference>
<dbReference type="OrthoDB" id="5911912at2759"/>
<dbReference type="InterPro" id="IPR050604">
    <property type="entry name" value="PDZ-LIM_domain"/>
</dbReference>
<dbReference type="PANTHER" id="PTHR24214">
    <property type="entry name" value="PDZ AND LIM DOMAIN PROTEIN ZASP"/>
    <property type="match status" value="1"/>
</dbReference>
<dbReference type="PROSITE" id="PS00478">
    <property type="entry name" value="LIM_DOMAIN_1"/>
    <property type="match status" value="1"/>
</dbReference>
<proteinExistence type="predicted"/>
<reference evidence="6 7" key="1">
    <citation type="submission" date="2018-11" db="EMBL/GenBank/DDBJ databases">
        <authorList>
            <consortium name="Pathogen Informatics"/>
        </authorList>
    </citation>
    <scope>NUCLEOTIDE SEQUENCE [LARGE SCALE GENOMIC DNA]</scope>
</reference>
<dbReference type="GO" id="GO:0046872">
    <property type="term" value="F:metal ion binding"/>
    <property type="evidence" value="ECO:0007669"/>
    <property type="project" value="UniProtKB-KW"/>
</dbReference>
<dbReference type="GO" id="GO:0061061">
    <property type="term" value="P:muscle structure development"/>
    <property type="evidence" value="ECO:0007669"/>
    <property type="project" value="TreeGrafter"/>
</dbReference>
<dbReference type="CDD" id="cd08368">
    <property type="entry name" value="LIM"/>
    <property type="match status" value="1"/>
</dbReference>
<protein>
    <recommendedName>
        <fullName evidence="5">LIM zinc-binding domain-containing protein</fullName>
    </recommendedName>
</protein>
<dbReference type="EMBL" id="UZAM01012473">
    <property type="protein sequence ID" value="VDP22025.1"/>
    <property type="molecule type" value="Genomic_DNA"/>
</dbReference>
<dbReference type="GO" id="GO:0030018">
    <property type="term" value="C:Z disc"/>
    <property type="evidence" value="ECO:0007669"/>
    <property type="project" value="TreeGrafter"/>
</dbReference>
<keyword evidence="2 4" id="KW-0862">Zinc</keyword>
<dbReference type="GO" id="GO:0031941">
    <property type="term" value="C:filamentous actin"/>
    <property type="evidence" value="ECO:0007669"/>
    <property type="project" value="TreeGrafter"/>
</dbReference>
<evidence type="ECO:0000256" key="3">
    <source>
        <dbReference type="ARBA" id="ARBA00023038"/>
    </source>
</evidence>
<feature type="domain" description="LIM zinc-binding" evidence="5">
    <location>
        <begin position="38"/>
        <end position="97"/>
    </location>
</feature>
<dbReference type="SMART" id="SM00132">
    <property type="entry name" value="LIM"/>
    <property type="match status" value="2"/>
</dbReference>
<gene>
    <name evidence="6" type="ORF">SBAD_LOCUS9230</name>
</gene>
<dbReference type="InterPro" id="IPR001781">
    <property type="entry name" value="Znf_LIM"/>
</dbReference>
<dbReference type="PROSITE" id="PS50023">
    <property type="entry name" value="LIM_DOMAIN_2"/>
    <property type="match status" value="2"/>
</dbReference>
<dbReference type="GO" id="GO:0001725">
    <property type="term" value="C:stress fiber"/>
    <property type="evidence" value="ECO:0007669"/>
    <property type="project" value="TreeGrafter"/>
</dbReference>
<evidence type="ECO:0000259" key="5">
    <source>
        <dbReference type="PROSITE" id="PS50023"/>
    </source>
</evidence>
<evidence type="ECO:0000256" key="1">
    <source>
        <dbReference type="ARBA" id="ARBA00022723"/>
    </source>
</evidence>
<evidence type="ECO:0000313" key="7">
    <source>
        <dbReference type="Proteomes" id="UP000270296"/>
    </source>
</evidence>
<keyword evidence="7" id="KW-1185">Reference proteome</keyword>
<dbReference type="AlphaFoldDB" id="A0A3P8CT58"/>
<dbReference type="Pfam" id="PF00412">
    <property type="entry name" value="LIM"/>
    <property type="match status" value="2"/>
</dbReference>
<evidence type="ECO:0000256" key="2">
    <source>
        <dbReference type="ARBA" id="ARBA00022833"/>
    </source>
</evidence>
<feature type="domain" description="LIM zinc-binding" evidence="5">
    <location>
        <begin position="98"/>
        <end position="157"/>
    </location>
</feature>
<accession>A0A3P8CT58</accession>
<dbReference type="GO" id="GO:0030036">
    <property type="term" value="P:actin cytoskeleton organization"/>
    <property type="evidence" value="ECO:0007669"/>
    <property type="project" value="TreeGrafter"/>
</dbReference>
<dbReference type="Gene3D" id="2.10.110.10">
    <property type="entry name" value="Cysteine Rich Protein"/>
    <property type="match status" value="2"/>
</dbReference>
<dbReference type="PANTHER" id="PTHR24214:SF38">
    <property type="entry name" value="PDZ AND LIM DOMAIN PROTEIN ZASP-RELATED"/>
    <property type="match status" value="1"/>
</dbReference>
<dbReference type="GO" id="GO:0003779">
    <property type="term" value="F:actin binding"/>
    <property type="evidence" value="ECO:0007669"/>
    <property type="project" value="TreeGrafter"/>
</dbReference>
<dbReference type="Proteomes" id="UP000270296">
    <property type="component" value="Unassembled WGS sequence"/>
</dbReference>
<dbReference type="GO" id="GO:0005912">
    <property type="term" value="C:adherens junction"/>
    <property type="evidence" value="ECO:0007669"/>
    <property type="project" value="TreeGrafter"/>
</dbReference>
<dbReference type="SUPFAM" id="SSF57716">
    <property type="entry name" value="Glucocorticoid receptor-like (DNA-binding domain)"/>
    <property type="match status" value="2"/>
</dbReference>
<keyword evidence="1 4" id="KW-0479">Metal-binding</keyword>
<keyword evidence="3 4" id="KW-0440">LIM domain</keyword>
<name>A0A3P8CT58_9BILA</name>
<evidence type="ECO:0000256" key="4">
    <source>
        <dbReference type="PROSITE-ProRule" id="PRU00125"/>
    </source>
</evidence>